<dbReference type="InterPro" id="IPR051258">
    <property type="entry name" value="Diverse_Substrate_Transporter"/>
</dbReference>
<feature type="transmembrane region" description="Helical" evidence="7">
    <location>
        <begin position="7"/>
        <end position="25"/>
    </location>
</feature>
<dbReference type="AlphaFoldDB" id="A0A285CIC9"/>
<feature type="transmembrane region" description="Helical" evidence="7">
    <location>
        <begin position="66"/>
        <end position="85"/>
    </location>
</feature>
<dbReference type="Proteomes" id="UP000219546">
    <property type="component" value="Unassembled WGS sequence"/>
</dbReference>
<evidence type="ECO:0000313" key="9">
    <source>
        <dbReference type="EMBL" id="SNX66766.1"/>
    </source>
</evidence>
<keyword evidence="5 7" id="KW-1133">Transmembrane helix</keyword>
<dbReference type="RefSeq" id="WP_179714124.1">
    <property type="nucleotide sequence ID" value="NZ_JBEPMQ010000016.1"/>
</dbReference>
<evidence type="ECO:0000256" key="3">
    <source>
        <dbReference type="ARBA" id="ARBA00022475"/>
    </source>
</evidence>
<evidence type="ECO:0000256" key="1">
    <source>
        <dbReference type="ARBA" id="ARBA00004651"/>
    </source>
</evidence>
<dbReference type="SUPFAM" id="SSF103481">
    <property type="entry name" value="Multidrug resistance efflux transporter EmrE"/>
    <property type="match status" value="2"/>
</dbReference>
<reference evidence="9 10" key="1">
    <citation type="submission" date="2017-08" db="EMBL/GenBank/DDBJ databases">
        <authorList>
            <person name="de Groot N.N."/>
        </authorList>
    </citation>
    <scope>NUCLEOTIDE SEQUENCE [LARGE SCALE GENOMIC DNA]</scope>
    <source>
        <strain evidence="9 10">JC228</strain>
    </source>
</reference>
<keyword evidence="4 7" id="KW-0812">Transmembrane</keyword>
<dbReference type="Pfam" id="PF00892">
    <property type="entry name" value="EamA"/>
    <property type="match status" value="2"/>
</dbReference>
<dbReference type="InterPro" id="IPR000620">
    <property type="entry name" value="EamA_dom"/>
</dbReference>
<name>A0A285CIC9_9BACI</name>
<feature type="transmembrane region" description="Helical" evidence="7">
    <location>
        <begin position="91"/>
        <end position="111"/>
    </location>
</feature>
<sequence>MNKGIGLLVIATILWAGNYICGRYLGLALPPTLLNTMRWAISTVILIGILSLNKKKLPVFSLWKEFIILGFTGIFAFSTLTYLALTNISASQAGMISAGIPIAILFFTPFILKERIGVKAWAGAVISIIGVFLLFQGRLEDGSSSNTFIGNIQVVLACLAWGLYTVLGKRYGNKADPLTLTAGAALFGTIFSAISSIGMVDVRSIHMTGTAWICLIYVSTFASVGAFLAWNVGVKMVGASKSAPYLNLLPVWTVVLGLLLLDEEMSWISGVGGTIAIMGAVLASVNGKVTPKNKLGADSSV</sequence>
<feature type="transmembrane region" description="Helical" evidence="7">
    <location>
        <begin position="210"/>
        <end position="230"/>
    </location>
</feature>
<evidence type="ECO:0000256" key="7">
    <source>
        <dbReference type="SAM" id="Phobius"/>
    </source>
</evidence>
<evidence type="ECO:0000256" key="6">
    <source>
        <dbReference type="ARBA" id="ARBA00023136"/>
    </source>
</evidence>
<keyword evidence="3" id="KW-1003">Cell membrane</keyword>
<evidence type="ECO:0000256" key="4">
    <source>
        <dbReference type="ARBA" id="ARBA00022692"/>
    </source>
</evidence>
<feature type="transmembrane region" description="Helical" evidence="7">
    <location>
        <begin position="178"/>
        <end position="198"/>
    </location>
</feature>
<comment type="subcellular location">
    <subcellularLocation>
        <location evidence="1">Cell membrane</location>
        <topology evidence="1">Multi-pass membrane protein</topology>
    </subcellularLocation>
</comment>
<feature type="domain" description="EamA" evidence="8">
    <location>
        <begin position="149"/>
        <end position="284"/>
    </location>
</feature>
<keyword evidence="6 7" id="KW-0472">Membrane</keyword>
<feature type="transmembrane region" description="Helical" evidence="7">
    <location>
        <begin position="118"/>
        <end position="136"/>
    </location>
</feature>
<comment type="similarity">
    <text evidence="2">Belongs to the EamA transporter family.</text>
</comment>
<dbReference type="PANTHER" id="PTHR42920">
    <property type="entry name" value="OS03G0707200 PROTEIN-RELATED"/>
    <property type="match status" value="1"/>
</dbReference>
<keyword evidence="10" id="KW-1185">Reference proteome</keyword>
<dbReference type="PANTHER" id="PTHR42920:SF5">
    <property type="entry name" value="EAMA DOMAIN-CONTAINING PROTEIN"/>
    <property type="match status" value="1"/>
</dbReference>
<feature type="domain" description="EamA" evidence="8">
    <location>
        <begin position="3"/>
        <end position="135"/>
    </location>
</feature>
<feature type="transmembrane region" description="Helical" evidence="7">
    <location>
        <begin position="37"/>
        <end position="54"/>
    </location>
</feature>
<evidence type="ECO:0000256" key="5">
    <source>
        <dbReference type="ARBA" id="ARBA00022989"/>
    </source>
</evidence>
<feature type="transmembrane region" description="Helical" evidence="7">
    <location>
        <begin position="148"/>
        <end position="166"/>
    </location>
</feature>
<proteinExistence type="inferred from homology"/>
<evidence type="ECO:0000256" key="2">
    <source>
        <dbReference type="ARBA" id="ARBA00007362"/>
    </source>
</evidence>
<dbReference type="GO" id="GO:0005886">
    <property type="term" value="C:plasma membrane"/>
    <property type="evidence" value="ECO:0007669"/>
    <property type="project" value="UniProtKB-SubCell"/>
</dbReference>
<accession>A0A285CIC9</accession>
<evidence type="ECO:0000259" key="8">
    <source>
        <dbReference type="Pfam" id="PF00892"/>
    </source>
</evidence>
<evidence type="ECO:0000313" key="10">
    <source>
        <dbReference type="Proteomes" id="UP000219546"/>
    </source>
</evidence>
<feature type="transmembrane region" description="Helical" evidence="7">
    <location>
        <begin position="242"/>
        <end position="261"/>
    </location>
</feature>
<organism evidence="9 10">
    <name type="scientific">Bacillus oleivorans</name>
    <dbReference type="NCBI Taxonomy" id="1448271"/>
    <lineage>
        <taxon>Bacteria</taxon>
        <taxon>Bacillati</taxon>
        <taxon>Bacillota</taxon>
        <taxon>Bacilli</taxon>
        <taxon>Bacillales</taxon>
        <taxon>Bacillaceae</taxon>
        <taxon>Bacillus</taxon>
    </lineage>
</organism>
<dbReference type="EMBL" id="OAOP01000001">
    <property type="protein sequence ID" value="SNX66766.1"/>
    <property type="molecule type" value="Genomic_DNA"/>
</dbReference>
<feature type="transmembrane region" description="Helical" evidence="7">
    <location>
        <begin position="267"/>
        <end position="285"/>
    </location>
</feature>
<protein>
    <submittedName>
        <fullName evidence="9">Drug/metabolite transporter (DMT)-like permease</fullName>
    </submittedName>
</protein>
<dbReference type="InterPro" id="IPR037185">
    <property type="entry name" value="EmrE-like"/>
</dbReference>
<gene>
    <name evidence="9" type="ORF">SAMN05877753_10177</name>
</gene>